<accession>A0A133UB40</accession>
<sequence>MSETIVYYDENYPSSWIWDESAKILSGYYKNKGMDRKGAEELEGWIEEKIEEDASSSAVIFAQDIVPDTILRMNSPNDLIRKYLDKGGRIIWIGDIPFWTKGFRSDLKNIFSFY</sequence>
<keyword evidence="2" id="KW-1185">Reference proteome</keyword>
<protein>
    <submittedName>
        <fullName evidence="1">Uncharacterized protein</fullName>
    </submittedName>
</protein>
<dbReference type="AlphaFoldDB" id="A0A133UB40"/>
<gene>
    <name evidence="1" type="ORF">AKJ57_01435</name>
</gene>
<comment type="caution">
    <text evidence="1">The sequence shown here is derived from an EMBL/GenBank/DDBJ whole genome shotgun (WGS) entry which is preliminary data.</text>
</comment>
<dbReference type="EMBL" id="LHXJ01000010">
    <property type="protein sequence ID" value="KXA91390.1"/>
    <property type="molecule type" value="Genomic_DNA"/>
</dbReference>
<name>A0A133UB40_9EURY</name>
<proteinExistence type="predicted"/>
<evidence type="ECO:0000313" key="2">
    <source>
        <dbReference type="Proteomes" id="UP000070163"/>
    </source>
</evidence>
<evidence type="ECO:0000313" key="1">
    <source>
        <dbReference type="EMBL" id="KXA91390.1"/>
    </source>
</evidence>
<dbReference type="Proteomes" id="UP000070163">
    <property type="component" value="Unassembled WGS sequence"/>
</dbReference>
<reference evidence="1 2" key="1">
    <citation type="journal article" date="2016" name="Sci. Rep.">
        <title>Metabolic traits of an uncultured archaeal lineage -MSBL1- from brine pools of the Red Sea.</title>
        <authorList>
            <person name="Mwirichia R."/>
            <person name="Alam I."/>
            <person name="Rashid M."/>
            <person name="Vinu M."/>
            <person name="Ba-Alawi W."/>
            <person name="Anthony Kamau A."/>
            <person name="Kamanda Ngugi D."/>
            <person name="Goker M."/>
            <person name="Klenk H.P."/>
            <person name="Bajic V."/>
            <person name="Stingl U."/>
        </authorList>
    </citation>
    <scope>NUCLEOTIDE SEQUENCE [LARGE SCALE GENOMIC DNA]</scope>
    <source>
        <strain evidence="1">SCGC-AAA259A05</strain>
    </source>
</reference>
<organism evidence="1 2">
    <name type="scientific">candidate division MSBL1 archaeon SCGC-AAA259A05</name>
    <dbReference type="NCBI Taxonomy" id="1698259"/>
    <lineage>
        <taxon>Archaea</taxon>
        <taxon>Methanobacteriati</taxon>
        <taxon>Methanobacteriota</taxon>
        <taxon>candidate division MSBL1</taxon>
    </lineage>
</organism>